<keyword evidence="2" id="KW-1185">Reference proteome</keyword>
<reference evidence="1 2" key="1">
    <citation type="journal article" date="2012" name="J. Am. Chem. Soc.">
        <title>Bacterial biosynthesis and maturation of the didemnin anti-cancer agents.</title>
        <authorList>
            <person name="Xu Y."/>
            <person name="Kersten R.D."/>
            <person name="Nam S.J."/>
            <person name="Lu L."/>
            <person name="Al-Suwailem A.M."/>
            <person name="Zheng H."/>
            <person name="Fenical W."/>
            <person name="Dorrestein P.C."/>
            <person name="Moore B.S."/>
            <person name="Qian P.Y."/>
        </authorList>
    </citation>
    <scope>NUCLEOTIDE SEQUENCE [LARGE SCALE GENOMIC DNA]</scope>
    <source>
        <strain evidence="1 2">KA081020-065</strain>
    </source>
</reference>
<dbReference type="EMBL" id="CP003236">
    <property type="protein sequence ID" value="AFK52172.1"/>
    <property type="molecule type" value="Genomic_DNA"/>
</dbReference>
<evidence type="ECO:0000313" key="2">
    <source>
        <dbReference type="Proteomes" id="UP000005258"/>
    </source>
</evidence>
<dbReference type="Proteomes" id="UP000005258">
    <property type="component" value="Chromosome"/>
</dbReference>
<dbReference type="KEGG" id="tmo:TMO_0333"/>
<dbReference type="AlphaFoldDB" id="I3THD4"/>
<sequence>MKGRRDIRLGFARDLTEGAEALDLALHLLKTGINLCLILWRECGHHVFKGACHGIIPEVMFVQGDR</sequence>
<protein>
    <submittedName>
        <fullName evidence="1">Uncharacterized protein</fullName>
    </submittedName>
</protein>
<gene>
    <name evidence="1" type="ordered locus">TMO_0333</name>
</gene>
<dbReference type="HOGENOM" id="CLU_2829968_0_0_5"/>
<proteinExistence type="predicted"/>
<organism evidence="1 2">
    <name type="scientific">Tistrella mobilis (strain KA081020-065)</name>
    <dbReference type="NCBI Taxonomy" id="1110502"/>
    <lineage>
        <taxon>Bacteria</taxon>
        <taxon>Pseudomonadati</taxon>
        <taxon>Pseudomonadota</taxon>
        <taxon>Alphaproteobacteria</taxon>
        <taxon>Geminicoccales</taxon>
        <taxon>Geminicoccaceae</taxon>
        <taxon>Tistrella</taxon>
    </lineage>
</organism>
<evidence type="ECO:0000313" key="1">
    <source>
        <dbReference type="EMBL" id="AFK52172.1"/>
    </source>
</evidence>
<name>I3THD4_TISMK</name>
<accession>I3THD4</accession>